<dbReference type="InterPro" id="IPR011009">
    <property type="entry name" value="Kinase-like_dom_sf"/>
</dbReference>
<dbReference type="InterPro" id="IPR018934">
    <property type="entry name" value="RIO_dom"/>
</dbReference>
<dbReference type="InterPro" id="IPR000687">
    <property type="entry name" value="RIO_kinase"/>
</dbReference>
<evidence type="ECO:0000256" key="12">
    <source>
        <dbReference type="ARBA" id="ARBA00048679"/>
    </source>
</evidence>
<dbReference type="SMART" id="SM00090">
    <property type="entry name" value="RIO"/>
    <property type="match status" value="1"/>
</dbReference>
<keyword evidence="18" id="KW-1185">Reference proteome</keyword>
<dbReference type="FunFam" id="3.30.200.20:FF:000052">
    <property type="entry name" value="Serine/threonine-protein kinase RIO2"/>
    <property type="match status" value="1"/>
</dbReference>
<keyword evidence="9" id="KW-0067">ATP-binding</keyword>
<proteinExistence type="inferred from homology"/>
<dbReference type="GO" id="GO:0046872">
    <property type="term" value="F:metal ion binding"/>
    <property type="evidence" value="ECO:0007669"/>
    <property type="project" value="UniProtKB-KW"/>
</dbReference>
<dbReference type="GO" id="GO:0030490">
    <property type="term" value="P:maturation of SSU-rRNA"/>
    <property type="evidence" value="ECO:0007669"/>
    <property type="project" value="TreeGrafter"/>
</dbReference>
<feature type="compositionally biased region" description="Acidic residues" evidence="15">
    <location>
        <begin position="354"/>
        <end position="368"/>
    </location>
</feature>
<evidence type="ECO:0000256" key="9">
    <source>
        <dbReference type="ARBA" id="ARBA00022840"/>
    </source>
</evidence>
<evidence type="ECO:0000256" key="4">
    <source>
        <dbReference type="ARBA" id="ARBA00022527"/>
    </source>
</evidence>
<keyword evidence="5" id="KW-0808">Transferase</keyword>
<keyword evidence="7" id="KW-0547">Nucleotide-binding</keyword>
<dbReference type="Pfam" id="PF09202">
    <property type="entry name" value="Rio2_N"/>
    <property type="match status" value="1"/>
</dbReference>
<feature type="compositionally biased region" description="Acidic residues" evidence="15">
    <location>
        <begin position="375"/>
        <end position="387"/>
    </location>
</feature>
<comment type="caution">
    <text evidence="17">The sequence shown here is derived from an EMBL/GenBank/DDBJ whole genome shotgun (WGS) entry which is preliminary data.</text>
</comment>
<dbReference type="FunFam" id="1.10.10.10:FF:000053">
    <property type="entry name" value="Serine/threonine-protein kinase RIO2"/>
    <property type="match status" value="1"/>
</dbReference>
<feature type="compositionally biased region" description="Low complexity" evidence="15">
    <location>
        <begin position="425"/>
        <end position="443"/>
    </location>
</feature>
<evidence type="ECO:0000259" key="16">
    <source>
        <dbReference type="SMART" id="SM00090"/>
    </source>
</evidence>
<dbReference type="PANTHER" id="PTHR45852:SF1">
    <property type="entry name" value="SERINE_THREONINE-PROTEIN KINASE RIO2"/>
    <property type="match status" value="1"/>
</dbReference>
<dbReference type="Pfam" id="PF01163">
    <property type="entry name" value="RIO1"/>
    <property type="match status" value="1"/>
</dbReference>
<dbReference type="Proteomes" id="UP000247498">
    <property type="component" value="Unassembled WGS sequence"/>
</dbReference>
<dbReference type="SUPFAM" id="SSF56112">
    <property type="entry name" value="Protein kinase-like (PK-like)"/>
    <property type="match status" value="1"/>
</dbReference>
<dbReference type="InterPro" id="IPR030484">
    <property type="entry name" value="Rio2"/>
</dbReference>
<comment type="catalytic activity">
    <reaction evidence="12">
        <text>L-seryl-[protein] + ATP = O-phospho-L-seryl-[protein] + ADP + H(+)</text>
        <dbReference type="Rhea" id="RHEA:17989"/>
        <dbReference type="Rhea" id="RHEA-COMP:9863"/>
        <dbReference type="Rhea" id="RHEA-COMP:11604"/>
        <dbReference type="ChEBI" id="CHEBI:15378"/>
        <dbReference type="ChEBI" id="CHEBI:29999"/>
        <dbReference type="ChEBI" id="CHEBI:30616"/>
        <dbReference type="ChEBI" id="CHEBI:83421"/>
        <dbReference type="ChEBI" id="CHEBI:456216"/>
        <dbReference type="EC" id="2.7.11.1"/>
    </reaction>
</comment>
<dbReference type="InterPro" id="IPR036390">
    <property type="entry name" value="WH_DNA-bd_sf"/>
</dbReference>
<accession>A0A2V0NLM1</accession>
<keyword evidence="6" id="KW-0479">Metal-binding</keyword>
<dbReference type="EC" id="2.7.11.1" evidence="3"/>
<evidence type="ECO:0000313" key="18">
    <source>
        <dbReference type="Proteomes" id="UP000247498"/>
    </source>
</evidence>
<keyword evidence="4" id="KW-0723">Serine/threonine-protein kinase</keyword>
<dbReference type="GO" id="GO:0005829">
    <property type="term" value="C:cytosol"/>
    <property type="evidence" value="ECO:0007669"/>
    <property type="project" value="TreeGrafter"/>
</dbReference>
<dbReference type="Gene3D" id="3.30.200.20">
    <property type="entry name" value="Phosphorylase Kinase, domain 1"/>
    <property type="match status" value="1"/>
</dbReference>
<sequence length="538" mass="56456">MKLDVNVLRYLSREEFRVLTAVEMGQKNHELVPVQLVDSISGLKHGGAFRCLKTLLRHKLVHHEASKYDGYRLTTLGYDFLAIRALTARGHISSVGRQIGVGKESDIFEVLTDEGEVLALKLHRLGRTSFRAVKSKRDYLGKRSSFSWLYLSRLAALKEYAFMKALGEHGFPVPRAVDHNRHAVLMSMLDAAPLVQLRHLDRPRAAYATCMALLYRLAAKGLVHCDFNEFNLMVSRAGGEGLTVIDFPQMVSVGHANARELFERDVDCIVRFFTKKIGYVPQEDEEFDGPLRPSFEAALAEASAAAGDALDVALAASGFKRQHQAALEAAFAEQEGSGSDGDEGEGEGGSGSGEGEEGESGGEEEEGGEGSSGEGEGEGEEEEEEGEAGGSGREEAAGADGASLSLAALRLSGAGVGGGDGDGDGAASRGSSFGPAGSVDGSGDEGSSGSGGSGGEGEGAAGARSRGAQRKVGARRADGGKDAAAAEGGDGAARAVQQRLVQQRRKAERVAGMARASRNSSKLKDKKAKKAAAAVAEW</sequence>
<evidence type="ECO:0000256" key="7">
    <source>
        <dbReference type="ARBA" id="ARBA00022741"/>
    </source>
</evidence>
<dbReference type="PANTHER" id="PTHR45852">
    <property type="entry name" value="SER/THR-PROTEIN KINASE RIO2"/>
    <property type="match status" value="1"/>
</dbReference>
<dbReference type="FunCoup" id="A0A2V0NLM1">
    <property type="interactions" value="2165"/>
</dbReference>
<evidence type="ECO:0000256" key="8">
    <source>
        <dbReference type="ARBA" id="ARBA00022777"/>
    </source>
</evidence>
<evidence type="ECO:0000256" key="6">
    <source>
        <dbReference type="ARBA" id="ARBA00022723"/>
    </source>
</evidence>
<evidence type="ECO:0000256" key="1">
    <source>
        <dbReference type="ARBA" id="ARBA00001946"/>
    </source>
</evidence>
<dbReference type="GO" id="GO:0030688">
    <property type="term" value="C:preribosome, small subunit precursor"/>
    <property type="evidence" value="ECO:0007669"/>
    <property type="project" value="TreeGrafter"/>
</dbReference>
<evidence type="ECO:0000256" key="14">
    <source>
        <dbReference type="ARBA" id="ARBA00068837"/>
    </source>
</evidence>
<dbReference type="GO" id="GO:0004674">
    <property type="term" value="F:protein serine/threonine kinase activity"/>
    <property type="evidence" value="ECO:0007669"/>
    <property type="project" value="UniProtKB-KW"/>
</dbReference>
<gene>
    <name evidence="17" type="ORF">Rsub_01040</name>
</gene>
<dbReference type="InterPro" id="IPR015285">
    <property type="entry name" value="RIO2_wHTH_N"/>
</dbReference>
<evidence type="ECO:0000256" key="5">
    <source>
        <dbReference type="ARBA" id="ARBA00022679"/>
    </source>
</evidence>
<reference evidence="17 18" key="1">
    <citation type="journal article" date="2018" name="Sci. Rep.">
        <title>Raphidocelis subcapitata (=Pseudokirchneriella subcapitata) provides an insight into genome evolution and environmental adaptations in the Sphaeropleales.</title>
        <authorList>
            <person name="Suzuki S."/>
            <person name="Yamaguchi H."/>
            <person name="Nakajima N."/>
            <person name="Kawachi M."/>
        </authorList>
    </citation>
    <scope>NUCLEOTIDE SEQUENCE [LARGE SCALE GENOMIC DNA]</scope>
    <source>
        <strain evidence="17 18">NIES-35</strain>
    </source>
</reference>
<comment type="similarity">
    <text evidence="2">Belongs to the protein kinase superfamily. RIO-type Ser/Thr kinase family.</text>
</comment>
<dbReference type="GO" id="GO:0005634">
    <property type="term" value="C:nucleus"/>
    <property type="evidence" value="ECO:0007669"/>
    <property type="project" value="TreeGrafter"/>
</dbReference>
<dbReference type="AlphaFoldDB" id="A0A2V0NLM1"/>
<evidence type="ECO:0000256" key="13">
    <source>
        <dbReference type="ARBA" id="ARBA00068353"/>
    </source>
</evidence>
<keyword evidence="8" id="KW-0418">Kinase</keyword>
<dbReference type="Gene3D" id="1.10.10.10">
    <property type="entry name" value="Winged helix-like DNA-binding domain superfamily/Winged helix DNA-binding domain"/>
    <property type="match status" value="1"/>
</dbReference>
<evidence type="ECO:0000256" key="3">
    <source>
        <dbReference type="ARBA" id="ARBA00012513"/>
    </source>
</evidence>
<evidence type="ECO:0000256" key="10">
    <source>
        <dbReference type="ARBA" id="ARBA00022842"/>
    </source>
</evidence>
<comment type="catalytic activity">
    <reaction evidence="11">
        <text>L-threonyl-[protein] + ATP = O-phospho-L-threonyl-[protein] + ADP + H(+)</text>
        <dbReference type="Rhea" id="RHEA:46608"/>
        <dbReference type="Rhea" id="RHEA-COMP:11060"/>
        <dbReference type="Rhea" id="RHEA-COMP:11605"/>
        <dbReference type="ChEBI" id="CHEBI:15378"/>
        <dbReference type="ChEBI" id="CHEBI:30013"/>
        <dbReference type="ChEBI" id="CHEBI:30616"/>
        <dbReference type="ChEBI" id="CHEBI:61977"/>
        <dbReference type="ChEBI" id="CHEBI:456216"/>
        <dbReference type="EC" id="2.7.11.1"/>
    </reaction>
</comment>
<evidence type="ECO:0000313" key="17">
    <source>
        <dbReference type="EMBL" id="GBF88328.1"/>
    </source>
</evidence>
<keyword evidence="10" id="KW-0460">Magnesium</keyword>
<feature type="compositionally biased region" description="Low complexity" evidence="15">
    <location>
        <begin position="398"/>
        <end position="413"/>
    </location>
</feature>
<feature type="compositionally biased region" description="Gly residues" evidence="15">
    <location>
        <begin position="444"/>
        <end position="460"/>
    </location>
</feature>
<dbReference type="SUPFAM" id="SSF46785">
    <property type="entry name" value="Winged helix' DNA-binding domain"/>
    <property type="match status" value="1"/>
</dbReference>
<dbReference type="CDD" id="cd05144">
    <property type="entry name" value="RIO2_C"/>
    <property type="match status" value="1"/>
</dbReference>
<feature type="compositionally biased region" description="Low complexity" evidence="15">
    <location>
        <begin position="482"/>
        <end position="501"/>
    </location>
</feature>
<evidence type="ECO:0000256" key="2">
    <source>
        <dbReference type="ARBA" id="ARBA00009196"/>
    </source>
</evidence>
<dbReference type="GO" id="GO:0005524">
    <property type="term" value="F:ATP binding"/>
    <property type="evidence" value="ECO:0007669"/>
    <property type="project" value="UniProtKB-KW"/>
</dbReference>
<dbReference type="Gene3D" id="1.10.510.10">
    <property type="entry name" value="Transferase(Phosphotransferase) domain 1"/>
    <property type="match status" value="1"/>
</dbReference>
<name>A0A2V0NLM1_9CHLO</name>
<feature type="domain" description="RIO kinase" evidence="16">
    <location>
        <begin position="64"/>
        <end position="292"/>
    </location>
</feature>
<dbReference type="EMBL" id="BDRX01000004">
    <property type="protein sequence ID" value="GBF88328.1"/>
    <property type="molecule type" value="Genomic_DNA"/>
</dbReference>
<feature type="region of interest" description="Disordered" evidence="15">
    <location>
        <begin position="329"/>
        <end position="538"/>
    </location>
</feature>
<dbReference type="STRING" id="307507.A0A2V0NLM1"/>
<dbReference type="InParanoid" id="A0A2V0NLM1"/>
<evidence type="ECO:0000256" key="11">
    <source>
        <dbReference type="ARBA" id="ARBA00047899"/>
    </source>
</evidence>
<dbReference type="OrthoDB" id="10258631at2759"/>
<protein>
    <recommendedName>
        <fullName evidence="13">Serine/threonine-protein kinase RIO2</fullName>
        <ecNumber evidence="3">2.7.11.1</ecNumber>
    </recommendedName>
    <alternativeName>
        <fullName evidence="14">Serine/threonine-protein kinase rio2</fullName>
    </alternativeName>
</protein>
<organism evidence="17 18">
    <name type="scientific">Raphidocelis subcapitata</name>
    <dbReference type="NCBI Taxonomy" id="307507"/>
    <lineage>
        <taxon>Eukaryota</taxon>
        <taxon>Viridiplantae</taxon>
        <taxon>Chlorophyta</taxon>
        <taxon>core chlorophytes</taxon>
        <taxon>Chlorophyceae</taxon>
        <taxon>CS clade</taxon>
        <taxon>Sphaeropleales</taxon>
        <taxon>Selenastraceae</taxon>
        <taxon>Raphidocelis</taxon>
    </lineage>
</organism>
<evidence type="ECO:0000256" key="15">
    <source>
        <dbReference type="SAM" id="MobiDB-lite"/>
    </source>
</evidence>
<comment type="cofactor">
    <cofactor evidence="1">
        <name>Mg(2+)</name>
        <dbReference type="ChEBI" id="CHEBI:18420"/>
    </cofactor>
</comment>
<dbReference type="InterPro" id="IPR036388">
    <property type="entry name" value="WH-like_DNA-bd_sf"/>
</dbReference>